<evidence type="ECO:0000256" key="4">
    <source>
        <dbReference type="PROSITE-ProRule" id="PRU00335"/>
    </source>
</evidence>
<proteinExistence type="predicted"/>
<dbReference type="EMBL" id="FO203512">
    <property type="protein sequence ID" value="CCK74469.1"/>
    <property type="molecule type" value="Genomic_DNA"/>
</dbReference>
<dbReference type="SUPFAM" id="SSF48498">
    <property type="entry name" value="Tetracyclin repressor-like, C-terminal domain"/>
    <property type="match status" value="1"/>
</dbReference>
<evidence type="ECO:0000313" key="6">
    <source>
        <dbReference type="EMBL" id="CCK74469.1"/>
    </source>
</evidence>
<dbReference type="InterPro" id="IPR011075">
    <property type="entry name" value="TetR_C"/>
</dbReference>
<dbReference type="InterPro" id="IPR001647">
    <property type="entry name" value="HTH_TetR"/>
</dbReference>
<evidence type="ECO:0000313" key="7">
    <source>
        <dbReference type="Proteomes" id="UP000032749"/>
    </source>
</evidence>
<dbReference type="SUPFAM" id="SSF46689">
    <property type="entry name" value="Homeodomain-like"/>
    <property type="match status" value="1"/>
</dbReference>
<reference evidence="6 7" key="1">
    <citation type="journal article" date="2013" name="Nat. Commun.">
        <title>Genome sequence and functional genomic analysis of the oil-degrading bacterium Oleispira antarctica.</title>
        <authorList>
            <person name="Kube M."/>
            <person name="Chernikova T.N."/>
            <person name="Al-Ramahi Y."/>
            <person name="Beloqui A."/>
            <person name="Lopez-Cortez N."/>
            <person name="Guazzaroni M.E."/>
            <person name="Heipieper H.J."/>
            <person name="Klages S."/>
            <person name="Kotsyurbenko O.R."/>
            <person name="Langer I."/>
            <person name="Nechitaylo T.Y."/>
            <person name="Lunsdorf H."/>
            <person name="Fernandez M."/>
            <person name="Juarez S."/>
            <person name="Ciordia S."/>
            <person name="Singer A."/>
            <person name="Kagan O."/>
            <person name="Egorova O."/>
            <person name="Petit P.A."/>
            <person name="Stogios P."/>
            <person name="Kim Y."/>
            <person name="Tchigvintsev A."/>
            <person name="Flick R."/>
            <person name="Denaro R."/>
            <person name="Genovese M."/>
            <person name="Albar J.P."/>
            <person name="Reva O.N."/>
            <person name="Martinez-Gomariz M."/>
            <person name="Tran H."/>
            <person name="Ferrer M."/>
            <person name="Savchenko A."/>
            <person name="Yakunin A.F."/>
            <person name="Yakimov M.M."/>
            <person name="Golyshina O.V."/>
            <person name="Reinhardt R."/>
            <person name="Golyshin P.N."/>
        </authorList>
    </citation>
    <scope>NUCLEOTIDE SEQUENCE [LARGE SCALE GENOMIC DNA]</scope>
</reference>
<dbReference type="Proteomes" id="UP000032749">
    <property type="component" value="Chromosome"/>
</dbReference>
<dbReference type="InterPro" id="IPR009057">
    <property type="entry name" value="Homeodomain-like_sf"/>
</dbReference>
<dbReference type="HOGENOM" id="CLU_069356_28_4_6"/>
<keyword evidence="1" id="KW-0805">Transcription regulation</keyword>
<feature type="domain" description="HTH tetR-type" evidence="5">
    <location>
        <begin position="14"/>
        <end position="74"/>
    </location>
</feature>
<protein>
    <submittedName>
        <fullName evidence="6">Transcriptional regulator, TetR family</fullName>
    </submittedName>
</protein>
<dbReference type="PANTHER" id="PTHR47506:SF1">
    <property type="entry name" value="HTH-TYPE TRANSCRIPTIONAL REGULATOR YJDC"/>
    <property type="match status" value="1"/>
</dbReference>
<keyword evidence="7" id="KW-1185">Reference proteome</keyword>
<sequence length="202" mass="23170">MTTKTKVSANIEPLSTRQQIIEYSADMLRANGFEGFSYLDISRHLSITKASVHHHFPKKVDLGLALCDWTQAWLEQGLSHIDAKASSNWNKLERYIRAALKHSLNEQKLCPISAFYSDLNKLPESIKERVKALDDYELDWVTRVMQSGIENNEFSENQDARALASLFIFSCKGALYHARLHGKDLFQQTMKQFEHLIKPSTL</sequence>
<dbReference type="PANTHER" id="PTHR47506">
    <property type="entry name" value="TRANSCRIPTIONAL REGULATORY PROTEIN"/>
    <property type="match status" value="1"/>
</dbReference>
<dbReference type="Pfam" id="PF16925">
    <property type="entry name" value="TetR_C_13"/>
    <property type="match status" value="1"/>
</dbReference>
<dbReference type="Pfam" id="PF00440">
    <property type="entry name" value="TetR_N"/>
    <property type="match status" value="1"/>
</dbReference>
<gene>
    <name evidence="6" type="ORF">OLEAN_C02930</name>
</gene>
<feature type="DNA-binding region" description="H-T-H motif" evidence="4">
    <location>
        <begin position="37"/>
        <end position="56"/>
    </location>
</feature>
<dbReference type="GO" id="GO:0003677">
    <property type="term" value="F:DNA binding"/>
    <property type="evidence" value="ECO:0007669"/>
    <property type="project" value="UniProtKB-UniRule"/>
</dbReference>
<evidence type="ECO:0000256" key="2">
    <source>
        <dbReference type="ARBA" id="ARBA00023125"/>
    </source>
</evidence>
<dbReference type="KEGG" id="oai:OLEAN_C02930"/>
<name>R4YQW0_OLEAN</name>
<keyword evidence="2 4" id="KW-0238">DNA-binding</keyword>
<accession>R4YQW0</accession>
<dbReference type="PROSITE" id="PS50977">
    <property type="entry name" value="HTH_TETR_2"/>
    <property type="match status" value="1"/>
</dbReference>
<organism evidence="6 7">
    <name type="scientific">Oleispira antarctica RB-8</name>
    <dbReference type="NCBI Taxonomy" id="698738"/>
    <lineage>
        <taxon>Bacteria</taxon>
        <taxon>Pseudomonadati</taxon>
        <taxon>Pseudomonadota</taxon>
        <taxon>Gammaproteobacteria</taxon>
        <taxon>Oceanospirillales</taxon>
        <taxon>Oceanospirillaceae</taxon>
        <taxon>Oleispira</taxon>
    </lineage>
</organism>
<evidence type="ECO:0000256" key="1">
    <source>
        <dbReference type="ARBA" id="ARBA00023015"/>
    </source>
</evidence>
<dbReference type="Gene3D" id="1.10.357.10">
    <property type="entry name" value="Tetracycline Repressor, domain 2"/>
    <property type="match status" value="1"/>
</dbReference>
<keyword evidence="3" id="KW-0804">Transcription</keyword>
<dbReference type="AlphaFoldDB" id="R4YQW0"/>
<evidence type="ECO:0000256" key="3">
    <source>
        <dbReference type="ARBA" id="ARBA00023163"/>
    </source>
</evidence>
<dbReference type="InterPro" id="IPR036271">
    <property type="entry name" value="Tet_transcr_reg_TetR-rel_C_sf"/>
</dbReference>
<dbReference type="OrthoDB" id="9809772at2"/>
<evidence type="ECO:0000259" key="5">
    <source>
        <dbReference type="PROSITE" id="PS50977"/>
    </source>
</evidence>